<dbReference type="STRING" id="1416778.SAMN05443633_104278"/>
<evidence type="ECO:0008006" key="3">
    <source>
        <dbReference type="Google" id="ProtNLM"/>
    </source>
</evidence>
<name>A0A1M5BS99_9FLAO</name>
<dbReference type="RefSeq" id="WP_072956551.1">
    <property type="nucleotide sequence ID" value="NZ_FQUT01000004.1"/>
</dbReference>
<proteinExistence type="predicted"/>
<evidence type="ECO:0000313" key="1">
    <source>
        <dbReference type="EMBL" id="SHF45409.1"/>
    </source>
</evidence>
<evidence type="ECO:0000313" key="2">
    <source>
        <dbReference type="Proteomes" id="UP000184518"/>
    </source>
</evidence>
<keyword evidence="2" id="KW-1185">Reference proteome</keyword>
<dbReference type="SUPFAM" id="SSF56935">
    <property type="entry name" value="Porins"/>
    <property type="match status" value="1"/>
</dbReference>
<dbReference type="OrthoDB" id="679547at2"/>
<dbReference type="Proteomes" id="UP000184518">
    <property type="component" value="Unassembled WGS sequence"/>
</dbReference>
<organism evidence="1 2">
    <name type="scientific">Chryseobacterium arachidis</name>
    <dbReference type="NCBI Taxonomy" id="1416778"/>
    <lineage>
        <taxon>Bacteria</taxon>
        <taxon>Pseudomonadati</taxon>
        <taxon>Bacteroidota</taxon>
        <taxon>Flavobacteriia</taxon>
        <taxon>Flavobacteriales</taxon>
        <taxon>Weeksellaceae</taxon>
        <taxon>Chryseobacterium group</taxon>
        <taxon>Chryseobacterium</taxon>
    </lineage>
</organism>
<protein>
    <recommendedName>
        <fullName evidence="3">TonB-dependent Receptor Plug Domain</fullName>
    </recommendedName>
</protein>
<reference evidence="2" key="1">
    <citation type="submission" date="2016-11" db="EMBL/GenBank/DDBJ databases">
        <authorList>
            <person name="Varghese N."/>
            <person name="Submissions S."/>
        </authorList>
    </citation>
    <scope>NUCLEOTIDE SEQUENCE [LARGE SCALE GENOMIC DNA]</scope>
    <source>
        <strain evidence="2">DSM 27619</strain>
    </source>
</reference>
<accession>A0A1M5BS99</accession>
<gene>
    <name evidence="1" type="ORF">SAMN05443633_104278</name>
</gene>
<sequence>MAGKIISFLFLILILGNFQAQGKAEKAIEAFSEQYPQEKIHLVFNKNSFIAGENLWFKSFVFNGYELSKISTSLFVELYDSHKTQISKKILPLINGQGSGNFLLPDNVKEGVYYIRAYTTWMANFNEDFQALRPIVIYNPSSPEKLVIDDTSKWTASVFPESGTFIDGINTKFAVRLHSKGIEPSDWNGYVIDTEKPDVKLASFKGFDQNVGSFSLTPVIGKKYQLIVTDTKGNTQTVDLPDVSDSGVNLQVSSGNDAVKFFLKSKNIAPGTLFKVIGTINNQLVFKVNSDRILTQSYSIPTAQLINGILQLTVFDAQENIVAQRLCFVQPELLKIKKPELKSLTLNESARALNSFSIAQNPDNSAYTVLIMDGKSESSEDDNSLLSTLWLTGDITSKIVTPSQYFKPNHNSEALDALLISEKWKRFDWKTIMAGTFPIISYKSQPYISYKGKVSIQGKPAPNTDMNLLFSMPDQGIKIHQVKTDANGFFSLRGLIFEDAIKFSYQLNDPKIPKEQVQVIFQPDYSFVPLKKSLPENPYSLVLRNLEDEPDSEIQRYAITKNTQSTINEKATLIKEVLLKGIKRNKTQELNDKLSGPLFRGANETVFDLVNDNNSAQGSINILQWLQGRVAGLTLASDMGNYIPKLRGSTMNIYLDEMKIDPSMVSSVSAADIAMVKVIKDYFAGGSGGGSGAIAIYTKRGGITGSVSDSTVPTKLKQITLNGFDKEISFVSPMYNDENFKNISQDVRSTLYWNPYLKTEPKESPEIQFFNNDDAKNYKVILMGFDEKDYAPVYYNETVK</sequence>
<dbReference type="EMBL" id="FQUT01000004">
    <property type="protein sequence ID" value="SHF45409.1"/>
    <property type="molecule type" value="Genomic_DNA"/>
</dbReference>
<dbReference type="AlphaFoldDB" id="A0A1M5BS99"/>